<accession>A0AAD5KPU6</accession>
<keyword evidence="9" id="KW-1185">Reference proteome</keyword>
<evidence type="ECO:0000313" key="8">
    <source>
        <dbReference type="EMBL" id="KAI9557586.1"/>
    </source>
</evidence>
<dbReference type="PROSITE" id="PS00028">
    <property type="entry name" value="ZINC_FINGER_C2H2_1"/>
    <property type="match status" value="3"/>
</dbReference>
<evidence type="ECO:0000256" key="5">
    <source>
        <dbReference type="PROSITE-ProRule" id="PRU00042"/>
    </source>
</evidence>
<dbReference type="PROSITE" id="PS50157">
    <property type="entry name" value="ZINC_FINGER_C2H2_2"/>
    <property type="match status" value="4"/>
</dbReference>
<dbReference type="FunFam" id="3.30.160.60:FF:002326">
    <property type="entry name" value="B-cell CLL/lymphoma 6 member B protein"/>
    <property type="match status" value="1"/>
</dbReference>
<feature type="compositionally biased region" description="Basic residues" evidence="6">
    <location>
        <begin position="60"/>
        <end position="71"/>
    </location>
</feature>
<dbReference type="FunFam" id="3.30.160.60:FF:002555">
    <property type="entry name" value="B-cell CLL/lymphoma 6 member B protein"/>
    <property type="match status" value="1"/>
</dbReference>
<feature type="region of interest" description="Disordered" evidence="6">
    <location>
        <begin position="804"/>
        <end position="830"/>
    </location>
</feature>
<sequence length="1004" mass="111020">MSHKLDYNIKLEKMESCEDDNEGKTPQESRDDDSCHADSGLLNMLAEVASATLHNDSLARKTRNPRGRPRKQMTEGRPEPEQETTDANKLSLAQLQLLTEKQLVDLFSLMDSDEIRRTFSYSCHLLQRCQYTSSSFGSEMKARQEMQKHLSEHVRDLMRKARESAGFRFTATPVASKTKKIPAVVKETARISPVRKPKEKTMKIKLQAPSKKTAPPPPQTAAMTKATRGPLKKTTQSSPQAKSPRQSKASKDDSSPTKKDSSGGKRKRRSAGTFAEGEEENVNASLMAGIEVAPEEVTVKEKWLKLYHDKYRAVDEARFRAIQADLSPDSDLDQEYGEVAEEVVVTSEEPIAGSSTTNATSLPDHDYNIYRINKKTKAVVVNSTEDTSGLQDEQMEAVAQSVAAAAQEKEKLKRKRGGQMQQASGIPLHSFMLEETTKQSKFVVKNKPTEPLPCVGSEVVVGYNPNEFYLMKSSELPVIEDLRHQKTVVSDTPSASAQPQFTFVCMNEDGELIEETVEEPGIFLEDDEEQLLEQVAAQASGVRGQAREVPEKDMVDIARKRAKVKPKFVSQSAGERELALQYIGELKQQRGSGADSLHCKICSPVRTFTAPTTLLSHYRSHAGIKPYECRRCGAVFTRQHSLNYHMLIHANLSRFTCPDCHRQFRHPSHYKEHRRRHTGEAPYECSDCMQRFRTRNSYKRHLMTRHGKLLTSTGGLIILPEEEFNKVRCKPRPVRSSRSGDPPAGVASTSGASTSKETSGEVIVKTRAEPKAKSSKAKADPDGSGNFEQQRQEDLIRLLYQRLTSPNEHSSAESSGGESRSGSPIPDDGLIVTSEVHDEQIQVMEVEHDVVVESQEVAAAVVVETIPNSEDQVVEEQCEVVAEETWGSFVHLTVDGQNNVIFLDESQVGAETEAGDGTTTVVIEQPPPAPAQQVKIVTRQRNPAATTKPRAPRRSPAVPSVNAGNSSPLATSSSTSEVDLLSFVHNAGVMVQHILDIQSDSSAS</sequence>
<feature type="region of interest" description="Disordered" evidence="6">
    <location>
        <begin position="931"/>
        <end position="974"/>
    </location>
</feature>
<evidence type="ECO:0000259" key="7">
    <source>
        <dbReference type="PROSITE" id="PS50157"/>
    </source>
</evidence>
<dbReference type="Pfam" id="PF00096">
    <property type="entry name" value="zf-C2H2"/>
    <property type="match status" value="2"/>
</dbReference>
<feature type="compositionally biased region" description="Basic and acidic residues" evidence="6">
    <location>
        <begin position="249"/>
        <end position="263"/>
    </location>
</feature>
<proteinExistence type="predicted"/>
<feature type="region of interest" description="Disordered" evidence="6">
    <location>
        <begin position="729"/>
        <end position="788"/>
    </location>
</feature>
<dbReference type="EMBL" id="WJBH02000006">
    <property type="protein sequence ID" value="KAI9557586.1"/>
    <property type="molecule type" value="Genomic_DNA"/>
</dbReference>
<protein>
    <recommendedName>
        <fullName evidence="7">C2H2-type domain-containing protein</fullName>
    </recommendedName>
</protein>
<keyword evidence="1" id="KW-0479">Metal-binding</keyword>
<feature type="compositionally biased region" description="Polar residues" evidence="6">
    <location>
        <begin position="233"/>
        <end position="246"/>
    </location>
</feature>
<evidence type="ECO:0000313" key="9">
    <source>
        <dbReference type="Proteomes" id="UP000820818"/>
    </source>
</evidence>
<feature type="domain" description="C2H2-type" evidence="7">
    <location>
        <begin position="597"/>
        <end position="626"/>
    </location>
</feature>
<evidence type="ECO:0000256" key="4">
    <source>
        <dbReference type="ARBA" id="ARBA00022833"/>
    </source>
</evidence>
<reference evidence="8 9" key="1">
    <citation type="submission" date="2022-05" db="EMBL/GenBank/DDBJ databases">
        <title>A multi-omics perspective on studying reproductive biology in Daphnia sinensis.</title>
        <authorList>
            <person name="Jia J."/>
        </authorList>
    </citation>
    <scope>NUCLEOTIDE SEQUENCE [LARGE SCALE GENOMIC DNA]</scope>
    <source>
        <strain evidence="8 9">WSL</strain>
    </source>
</reference>
<dbReference type="Proteomes" id="UP000820818">
    <property type="component" value="Linkage Group LG6"/>
</dbReference>
<dbReference type="PANTHER" id="PTHR24379:SF121">
    <property type="entry name" value="C2H2-TYPE DOMAIN-CONTAINING PROTEIN"/>
    <property type="match status" value="1"/>
</dbReference>
<keyword evidence="2" id="KW-0677">Repeat</keyword>
<feature type="compositionally biased region" description="Low complexity" evidence="6">
    <location>
        <begin position="954"/>
        <end position="974"/>
    </location>
</feature>
<dbReference type="PANTHER" id="PTHR24379">
    <property type="entry name" value="KRAB AND ZINC FINGER DOMAIN-CONTAINING"/>
    <property type="match status" value="1"/>
</dbReference>
<feature type="region of interest" description="Disordered" evidence="6">
    <location>
        <begin position="1"/>
        <end position="38"/>
    </location>
</feature>
<dbReference type="FunFam" id="3.30.160.60:FF:002529">
    <property type="entry name" value="B-cell CLL/lymphoma 6 member B protein"/>
    <property type="match status" value="1"/>
</dbReference>
<evidence type="ECO:0000256" key="6">
    <source>
        <dbReference type="SAM" id="MobiDB-lite"/>
    </source>
</evidence>
<keyword evidence="4" id="KW-0862">Zinc</keyword>
<feature type="compositionally biased region" description="Basic and acidic residues" evidence="6">
    <location>
        <begin position="1"/>
        <end position="36"/>
    </location>
</feature>
<feature type="domain" description="C2H2-type" evidence="7">
    <location>
        <begin position="683"/>
        <end position="706"/>
    </location>
</feature>
<dbReference type="InterPro" id="IPR036236">
    <property type="entry name" value="Znf_C2H2_sf"/>
</dbReference>
<dbReference type="InterPro" id="IPR013087">
    <property type="entry name" value="Znf_C2H2_type"/>
</dbReference>
<keyword evidence="3 5" id="KW-0863">Zinc-finger</keyword>
<dbReference type="SUPFAM" id="SSF57667">
    <property type="entry name" value="beta-beta-alpha zinc fingers"/>
    <property type="match status" value="2"/>
</dbReference>
<evidence type="ECO:0000256" key="3">
    <source>
        <dbReference type="ARBA" id="ARBA00022771"/>
    </source>
</evidence>
<dbReference type="GO" id="GO:0008270">
    <property type="term" value="F:zinc ion binding"/>
    <property type="evidence" value="ECO:0007669"/>
    <property type="project" value="UniProtKB-KW"/>
</dbReference>
<feature type="region of interest" description="Disordered" evidence="6">
    <location>
        <begin position="53"/>
        <end position="87"/>
    </location>
</feature>
<feature type="region of interest" description="Disordered" evidence="6">
    <location>
        <begin position="189"/>
        <end position="279"/>
    </location>
</feature>
<evidence type="ECO:0000256" key="2">
    <source>
        <dbReference type="ARBA" id="ARBA00022737"/>
    </source>
</evidence>
<dbReference type="Gene3D" id="3.30.160.60">
    <property type="entry name" value="Classic Zinc Finger"/>
    <property type="match status" value="3"/>
</dbReference>
<feature type="compositionally biased region" description="Low complexity" evidence="6">
    <location>
        <begin position="744"/>
        <end position="755"/>
    </location>
</feature>
<gene>
    <name evidence="8" type="ORF">GHT06_017414</name>
</gene>
<feature type="compositionally biased region" description="Basic and acidic residues" evidence="6">
    <location>
        <begin position="764"/>
        <end position="781"/>
    </location>
</feature>
<evidence type="ECO:0000256" key="1">
    <source>
        <dbReference type="ARBA" id="ARBA00022723"/>
    </source>
</evidence>
<feature type="domain" description="C2H2-type" evidence="7">
    <location>
        <begin position="655"/>
        <end position="682"/>
    </location>
</feature>
<name>A0AAD5KPU6_9CRUS</name>
<feature type="domain" description="C2H2-type" evidence="7">
    <location>
        <begin position="627"/>
        <end position="654"/>
    </location>
</feature>
<dbReference type="SMART" id="SM00355">
    <property type="entry name" value="ZnF_C2H2"/>
    <property type="match status" value="4"/>
</dbReference>
<comment type="caution">
    <text evidence="8">The sequence shown here is derived from an EMBL/GenBank/DDBJ whole genome shotgun (WGS) entry which is preliminary data.</text>
</comment>
<dbReference type="AlphaFoldDB" id="A0AAD5KPU6"/>
<feature type="compositionally biased region" description="Low complexity" evidence="6">
    <location>
        <begin position="808"/>
        <end position="823"/>
    </location>
</feature>
<organism evidence="8 9">
    <name type="scientific">Daphnia sinensis</name>
    <dbReference type="NCBI Taxonomy" id="1820382"/>
    <lineage>
        <taxon>Eukaryota</taxon>
        <taxon>Metazoa</taxon>
        <taxon>Ecdysozoa</taxon>
        <taxon>Arthropoda</taxon>
        <taxon>Crustacea</taxon>
        <taxon>Branchiopoda</taxon>
        <taxon>Diplostraca</taxon>
        <taxon>Cladocera</taxon>
        <taxon>Anomopoda</taxon>
        <taxon>Daphniidae</taxon>
        <taxon>Daphnia</taxon>
        <taxon>Daphnia similis group</taxon>
    </lineage>
</organism>